<accession>A0A0R3SNI6</accession>
<proteinExistence type="predicted"/>
<protein>
    <submittedName>
        <fullName evidence="2">G-patch domain-containing protein</fullName>
    </submittedName>
</protein>
<reference evidence="2" key="1">
    <citation type="submission" date="2017-02" db="UniProtKB">
        <authorList>
            <consortium name="WormBaseParasite"/>
        </authorList>
    </citation>
    <scope>IDENTIFICATION</scope>
</reference>
<dbReference type="AlphaFoldDB" id="A0A0R3SNI6"/>
<name>A0A0R3SNI6_HYMDI</name>
<dbReference type="WBParaSite" id="HDID_0000650101-mRNA-1">
    <property type="protein sequence ID" value="HDID_0000650101-mRNA-1"/>
    <property type="gene ID" value="HDID_0000650101"/>
</dbReference>
<organism evidence="2">
    <name type="scientific">Hymenolepis diminuta</name>
    <name type="common">Rat tapeworm</name>
    <dbReference type="NCBI Taxonomy" id="6216"/>
    <lineage>
        <taxon>Eukaryota</taxon>
        <taxon>Metazoa</taxon>
        <taxon>Spiralia</taxon>
        <taxon>Lophotrochozoa</taxon>
        <taxon>Platyhelminthes</taxon>
        <taxon>Cestoda</taxon>
        <taxon>Eucestoda</taxon>
        <taxon>Cyclophyllidea</taxon>
        <taxon>Hymenolepididae</taxon>
        <taxon>Hymenolepis</taxon>
    </lineage>
</organism>
<evidence type="ECO:0000313" key="2">
    <source>
        <dbReference type="WBParaSite" id="HDID_0000650101-mRNA-1"/>
    </source>
</evidence>
<evidence type="ECO:0000256" key="1">
    <source>
        <dbReference type="SAM" id="MobiDB-lite"/>
    </source>
</evidence>
<feature type="region of interest" description="Disordered" evidence="1">
    <location>
        <begin position="47"/>
        <end position="96"/>
    </location>
</feature>
<feature type="compositionally biased region" description="Gly residues" evidence="1">
    <location>
        <begin position="84"/>
        <end position="96"/>
    </location>
</feature>
<feature type="compositionally biased region" description="Basic residues" evidence="1">
    <location>
        <begin position="53"/>
        <end position="62"/>
    </location>
</feature>
<sequence length="96" mass="10405">LVKELLRQEGDSQLMKYQVRGSEGSWKAAVAGHGSELSALRIRVAQEGEKGGSGKHKKKHAHALGDKRERKRSIRAENPIGVKISGGAGGGRMRYD</sequence>